<comment type="subcellular location">
    <subcellularLocation>
        <location evidence="1">Cell membrane</location>
        <topology evidence="1">Multi-pass membrane protein</topology>
    </subcellularLocation>
</comment>
<dbReference type="GO" id="GO:0015212">
    <property type="term" value="F:cytidine transmembrane transporter activity"/>
    <property type="evidence" value="ECO:0007669"/>
    <property type="project" value="TreeGrafter"/>
</dbReference>
<sequence length="418" mass="47134">MNIVNRLKVLSFLQYFIWGSWLTTFSSYMIDTLHFSGAEVGLVYSANGIAALFMPSLIGIIADKWIPANRVFMICHLICAVVLFYTTSISDAGSMFVFMLLNAMLFIPTIALLNSISYFCLEQNHFDTVSTFPKIRIYGTIGFIVAMWSVSLLGFELSNMQLYLAAGSSVLIALFSMLLPKVSSSKKEKKKNWAETLGLDAFVLFKQPKMIVFFIFAILLGATLQISNTFSSPYLHDFSLLPEYQDSLIVKYPSILLSVSQMAEVFCLLLIPFFLRKYGIKRIMIISMVAWSLRFILLAFGDPSPFGFMLLLIAMLVYGCAFDFFNISGSLFIETETNSDIRASAQGLFMTMVNGFGAYFGSVISGHIVDYFTVNGTKNWTSIWLVFAVYALMLAVIFVFSFKYKHEPERFKADIINH</sequence>
<dbReference type="Proteomes" id="UP000564806">
    <property type="component" value="Unassembled WGS sequence"/>
</dbReference>
<feature type="transmembrane region" description="Helical" evidence="7">
    <location>
        <begin position="12"/>
        <end position="30"/>
    </location>
</feature>
<dbReference type="InterPro" id="IPR020846">
    <property type="entry name" value="MFS_dom"/>
</dbReference>
<keyword evidence="3" id="KW-1003">Cell membrane</keyword>
<dbReference type="InterPro" id="IPR036259">
    <property type="entry name" value="MFS_trans_sf"/>
</dbReference>
<dbReference type="NCBIfam" id="TIGR00889">
    <property type="entry name" value="2A0110"/>
    <property type="match status" value="1"/>
</dbReference>
<feature type="transmembrane region" description="Helical" evidence="7">
    <location>
        <begin position="71"/>
        <end position="89"/>
    </location>
</feature>
<feature type="transmembrane region" description="Helical" evidence="7">
    <location>
        <begin position="161"/>
        <end position="180"/>
    </location>
</feature>
<evidence type="ECO:0000256" key="4">
    <source>
        <dbReference type="ARBA" id="ARBA00022692"/>
    </source>
</evidence>
<evidence type="ECO:0000259" key="8">
    <source>
        <dbReference type="PROSITE" id="PS50850"/>
    </source>
</evidence>
<dbReference type="FunFam" id="1.20.1250.20:FF:000012">
    <property type="entry name" value="Nucleoside permease NupG"/>
    <property type="match status" value="1"/>
</dbReference>
<keyword evidence="2" id="KW-0813">Transport</keyword>
<keyword evidence="4 7" id="KW-0812">Transmembrane</keyword>
<dbReference type="Gene3D" id="1.20.1250.20">
    <property type="entry name" value="MFS general substrate transporter like domains"/>
    <property type="match status" value="2"/>
</dbReference>
<keyword evidence="5 7" id="KW-1133">Transmembrane helix</keyword>
<protein>
    <submittedName>
        <fullName evidence="9">MFS transporter</fullName>
    </submittedName>
</protein>
<feature type="domain" description="Major facilitator superfamily (MFS) profile" evidence="8">
    <location>
        <begin position="209"/>
        <end position="418"/>
    </location>
</feature>
<proteinExistence type="predicted"/>
<dbReference type="GO" id="GO:0015213">
    <property type="term" value="F:uridine transmembrane transporter activity"/>
    <property type="evidence" value="ECO:0007669"/>
    <property type="project" value="TreeGrafter"/>
</dbReference>
<evidence type="ECO:0000256" key="7">
    <source>
        <dbReference type="SAM" id="Phobius"/>
    </source>
</evidence>
<evidence type="ECO:0000313" key="9">
    <source>
        <dbReference type="EMBL" id="NUU62305.1"/>
    </source>
</evidence>
<dbReference type="PANTHER" id="PTHR23522">
    <property type="entry name" value="BLL5896 PROTEIN"/>
    <property type="match status" value="1"/>
</dbReference>
<accession>A0A850EMQ7</accession>
<feature type="transmembrane region" description="Helical" evidence="7">
    <location>
        <begin position="211"/>
        <end position="235"/>
    </location>
</feature>
<dbReference type="CDD" id="cd06177">
    <property type="entry name" value="MFS_NHS"/>
    <property type="match status" value="1"/>
</dbReference>
<dbReference type="EMBL" id="JABWCS010000214">
    <property type="protein sequence ID" value="NUU62305.1"/>
    <property type="molecule type" value="Genomic_DNA"/>
</dbReference>
<evidence type="ECO:0000256" key="3">
    <source>
        <dbReference type="ARBA" id="ARBA00022475"/>
    </source>
</evidence>
<dbReference type="PANTHER" id="PTHR23522:SF9">
    <property type="entry name" value="XANTHOSINE PERMEASE"/>
    <property type="match status" value="1"/>
</dbReference>
<feature type="transmembrane region" description="Helical" evidence="7">
    <location>
        <begin position="255"/>
        <end position="275"/>
    </location>
</feature>
<dbReference type="RefSeq" id="WP_066364372.1">
    <property type="nucleotide sequence ID" value="NZ_JABWCS010000214.1"/>
</dbReference>
<organism evidence="9 10">
    <name type="scientific">Paenibacillus agri</name>
    <dbReference type="NCBI Taxonomy" id="2744309"/>
    <lineage>
        <taxon>Bacteria</taxon>
        <taxon>Bacillati</taxon>
        <taxon>Bacillota</taxon>
        <taxon>Bacilli</taxon>
        <taxon>Bacillales</taxon>
        <taxon>Paenibacillaceae</taxon>
        <taxon>Paenibacillus</taxon>
    </lineage>
</organism>
<dbReference type="GO" id="GO:0005886">
    <property type="term" value="C:plasma membrane"/>
    <property type="evidence" value="ECO:0007669"/>
    <property type="project" value="UniProtKB-SubCell"/>
</dbReference>
<keyword evidence="10" id="KW-1185">Reference proteome</keyword>
<name>A0A850EMQ7_9BACL</name>
<keyword evidence="6 7" id="KW-0472">Membrane</keyword>
<evidence type="ECO:0000256" key="5">
    <source>
        <dbReference type="ARBA" id="ARBA00022989"/>
    </source>
</evidence>
<dbReference type="Pfam" id="PF03825">
    <property type="entry name" value="Nuc_H_symport"/>
    <property type="match status" value="1"/>
</dbReference>
<comment type="caution">
    <text evidence="9">The sequence shown here is derived from an EMBL/GenBank/DDBJ whole genome shotgun (WGS) entry which is preliminary data.</text>
</comment>
<evidence type="ECO:0000256" key="6">
    <source>
        <dbReference type="ARBA" id="ARBA00023136"/>
    </source>
</evidence>
<evidence type="ECO:0000256" key="1">
    <source>
        <dbReference type="ARBA" id="ARBA00004651"/>
    </source>
</evidence>
<feature type="transmembrane region" description="Helical" evidence="7">
    <location>
        <begin position="42"/>
        <end position="62"/>
    </location>
</feature>
<dbReference type="AlphaFoldDB" id="A0A850EMQ7"/>
<feature type="transmembrane region" description="Helical" evidence="7">
    <location>
        <begin position="95"/>
        <end position="116"/>
    </location>
</feature>
<gene>
    <name evidence="9" type="ORF">HPT30_18325</name>
</gene>
<feature type="transmembrane region" description="Helical" evidence="7">
    <location>
        <begin position="306"/>
        <end position="327"/>
    </location>
</feature>
<feature type="transmembrane region" description="Helical" evidence="7">
    <location>
        <begin position="282"/>
        <end position="300"/>
    </location>
</feature>
<feature type="transmembrane region" description="Helical" evidence="7">
    <location>
        <begin position="381"/>
        <end position="402"/>
    </location>
</feature>
<evidence type="ECO:0000256" key="2">
    <source>
        <dbReference type="ARBA" id="ARBA00022448"/>
    </source>
</evidence>
<dbReference type="PROSITE" id="PS50850">
    <property type="entry name" value="MFS"/>
    <property type="match status" value="1"/>
</dbReference>
<reference evidence="9" key="1">
    <citation type="submission" date="2020-06" db="EMBL/GenBank/DDBJ databases">
        <title>Paenibacillus sp. nov., isolated from soil.</title>
        <authorList>
            <person name="Seo Y.L."/>
        </authorList>
    </citation>
    <scope>NUCLEOTIDE SEQUENCE [LARGE SCALE GENOMIC DNA]</scope>
    <source>
        <strain evidence="9">JW14</strain>
    </source>
</reference>
<dbReference type="InterPro" id="IPR004740">
    <property type="entry name" value="Nuc_H_symport"/>
</dbReference>
<feature type="transmembrane region" description="Helical" evidence="7">
    <location>
        <begin position="137"/>
        <end position="155"/>
    </location>
</feature>
<dbReference type="SUPFAM" id="SSF103473">
    <property type="entry name" value="MFS general substrate transporter"/>
    <property type="match status" value="1"/>
</dbReference>
<feature type="transmembrane region" description="Helical" evidence="7">
    <location>
        <begin position="348"/>
        <end position="369"/>
    </location>
</feature>
<evidence type="ECO:0000313" key="10">
    <source>
        <dbReference type="Proteomes" id="UP000564806"/>
    </source>
</evidence>